<dbReference type="EMBL" id="JBHUEA010000002">
    <property type="protein sequence ID" value="MFD1720303.1"/>
    <property type="molecule type" value="Genomic_DNA"/>
</dbReference>
<dbReference type="InterPro" id="IPR000073">
    <property type="entry name" value="AB_hydrolase_1"/>
</dbReference>
<dbReference type="Proteomes" id="UP001597347">
    <property type="component" value="Unassembled WGS sequence"/>
</dbReference>
<dbReference type="PRINTS" id="PR00111">
    <property type="entry name" value="ABHYDROLASE"/>
</dbReference>
<evidence type="ECO:0000259" key="2">
    <source>
        <dbReference type="Pfam" id="PF00561"/>
    </source>
</evidence>
<reference evidence="4" key="1">
    <citation type="journal article" date="2019" name="Int. J. Syst. Evol. Microbiol.">
        <title>The Global Catalogue of Microorganisms (GCM) 10K type strain sequencing project: providing services to taxonomists for standard genome sequencing and annotation.</title>
        <authorList>
            <consortium name="The Broad Institute Genomics Platform"/>
            <consortium name="The Broad Institute Genome Sequencing Center for Infectious Disease"/>
            <person name="Wu L."/>
            <person name="Ma J."/>
        </authorList>
    </citation>
    <scope>NUCLEOTIDE SEQUENCE [LARGE SCALE GENOMIC DNA]</scope>
    <source>
        <strain evidence="4">CGMCC 1.12471</strain>
    </source>
</reference>
<keyword evidence="4" id="KW-1185">Reference proteome</keyword>
<comment type="caution">
    <text evidence="3">The sequence shown here is derived from an EMBL/GenBank/DDBJ whole genome shotgun (WGS) entry which is preliminary data.</text>
</comment>
<evidence type="ECO:0000313" key="4">
    <source>
        <dbReference type="Proteomes" id="UP001597347"/>
    </source>
</evidence>
<dbReference type="Gene3D" id="3.40.50.1820">
    <property type="entry name" value="alpha/beta hydrolase"/>
    <property type="match status" value="1"/>
</dbReference>
<name>A0ABW4L9W6_9MICO</name>
<dbReference type="GO" id="GO:0016787">
    <property type="term" value="F:hydrolase activity"/>
    <property type="evidence" value="ECO:0007669"/>
    <property type="project" value="UniProtKB-KW"/>
</dbReference>
<evidence type="ECO:0000256" key="1">
    <source>
        <dbReference type="SAM" id="MobiDB-lite"/>
    </source>
</evidence>
<proteinExistence type="predicted"/>
<evidence type="ECO:0000313" key="3">
    <source>
        <dbReference type="EMBL" id="MFD1720303.1"/>
    </source>
</evidence>
<keyword evidence="3" id="KW-0378">Hydrolase</keyword>
<feature type="region of interest" description="Disordered" evidence="1">
    <location>
        <begin position="1"/>
        <end position="24"/>
    </location>
</feature>
<sequence>MAIDVEQDPSGPSEWSSAPRIWRSGPDQLRPADVFLWRAARGPRRGSAPLVYVPGLGPHSTNRTRWERFVQRVEMIPLRLDREVWIVGRLTALGAGTTMASLAADHARAIRSRFDGPVDVLGESTGGSIALQLALDHPEVVKRLFLVSAAVAMRGSGRAAQREVGRSLRAGAPRRAAGIMLAHTTRRPLQRRLLTAAGFLLGRVVIGANDHDLIAEIEAEDRLDLRSRIDQLSVPTVLIGGSDDGYYSPELFAETTEHVDGAEYVALPDKGHMTVTTDRTVAREIRERLREE</sequence>
<organism evidence="3 4">
    <name type="scientific">Amnibacterium endophyticum</name>
    <dbReference type="NCBI Taxonomy" id="2109337"/>
    <lineage>
        <taxon>Bacteria</taxon>
        <taxon>Bacillati</taxon>
        <taxon>Actinomycetota</taxon>
        <taxon>Actinomycetes</taxon>
        <taxon>Micrococcales</taxon>
        <taxon>Microbacteriaceae</taxon>
        <taxon>Amnibacterium</taxon>
    </lineage>
</organism>
<dbReference type="Pfam" id="PF00561">
    <property type="entry name" value="Abhydrolase_1"/>
    <property type="match status" value="1"/>
</dbReference>
<dbReference type="InterPro" id="IPR050471">
    <property type="entry name" value="AB_hydrolase"/>
</dbReference>
<accession>A0ABW4L9W6</accession>
<dbReference type="PANTHER" id="PTHR43433">
    <property type="entry name" value="HYDROLASE, ALPHA/BETA FOLD FAMILY PROTEIN"/>
    <property type="match status" value="1"/>
</dbReference>
<feature type="domain" description="AB hydrolase-1" evidence="2">
    <location>
        <begin position="98"/>
        <end position="274"/>
    </location>
</feature>
<dbReference type="RefSeq" id="WP_377931505.1">
    <property type="nucleotide sequence ID" value="NZ_JBHUEA010000002.1"/>
</dbReference>
<gene>
    <name evidence="3" type="ORF">ACFSBI_01975</name>
</gene>
<dbReference type="PANTHER" id="PTHR43433:SF5">
    <property type="entry name" value="AB HYDROLASE-1 DOMAIN-CONTAINING PROTEIN"/>
    <property type="match status" value="1"/>
</dbReference>
<protein>
    <submittedName>
        <fullName evidence="3">Alpha/beta fold hydrolase</fullName>
    </submittedName>
</protein>
<dbReference type="SUPFAM" id="SSF53474">
    <property type="entry name" value="alpha/beta-Hydrolases"/>
    <property type="match status" value="1"/>
</dbReference>
<dbReference type="InterPro" id="IPR029058">
    <property type="entry name" value="AB_hydrolase_fold"/>
</dbReference>